<protein>
    <recommendedName>
        <fullName evidence="1">Glycosyltransferase 2-like domain-containing protein</fullName>
    </recommendedName>
</protein>
<accession>A0A1S9PB77</accession>
<gene>
    <name evidence="2" type="ORF">BC343_10485</name>
</gene>
<sequence>MPDKLSVIIATYNPDASRLRQTLEGLQQQSLSLAQWELIVVDNNSTQPLTIDLSWHPQAVIVHEARQGLTYARLKGFATAKNELIVLVDDDNVIDADYLHHVLEIFEKRTALGAIGGKSLPIFETEPPQWLKAFYGSLALRDLGDEAKIQAWENSYPQYAPIGAGMGIRKAALASYIKKAEDGQSMIADRSGSSLASGGDNDIVLEVLKSGWQVGYFPQLLLQHIIPQGRMQAGYLAKLENSTNNSWIKLLQSHGICPWPSIPAYTLPLRKAKAWLSLKAALSKSNYIKWRGYCGTMDALAVYKKY</sequence>
<dbReference type="InterPro" id="IPR050834">
    <property type="entry name" value="Glycosyltransf_2"/>
</dbReference>
<dbReference type="OrthoDB" id="786280at2"/>
<dbReference type="Gene3D" id="3.90.550.10">
    <property type="entry name" value="Spore Coat Polysaccharide Biosynthesis Protein SpsA, Chain A"/>
    <property type="match status" value="1"/>
</dbReference>
<dbReference type="PANTHER" id="PTHR43685:SF2">
    <property type="entry name" value="GLYCOSYLTRANSFERASE 2-LIKE DOMAIN-CONTAINING PROTEIN"/>
    <property type="match status" value="1"/>
</dbReference>
<dbReference type="CDD" id="cd00761">
    <property type="entry name" value="Glyco_tranf_GTA_type"/>
    <property type="match status" value="1"/>
</dbReference>
<comment type="caution">
    <text evidence="2">The sequence shown here is derived from an EMBL/GenBank/DDBJ whole genome shotgun (WGS) entry which is preliminary data.</text>
</comment>
<proteinExistence type="predicted"/>
<dbReference type="EMBL" id="MBTF01000034">
    <property type="protein sequence ID" value="OOQ58077.1"/>
    <property type="molecule type" value="Genomic_DNA"/>
</dbReference>
<reference evidence="2 3" key="1">
    <citation type="submission" date="2016-07" db="EMBL/GenBank/DDBJ databases">
        <title>Genomic analysis of zinc-resistant bacterium Mucilaginibacter pedocola TBZ30.</title>
        <authorList>
            <person name="Huang J."/>
            <person name="Tang J."/>
        </authorList>
    </citation>
    <scope>NUCLEOTIDE SEQUENCE [LARGE SCALE GENOMIC DNA]</scope>
    <source>
        <strain evidence="2 3">TBZ30</strain>
    </source>
</reference>
<evidence type="ECO:0000313" key="2">
    <source>
        <dbReference type="EMBL" id="OOQ58077.1"/>
    </source>
</evidence>
<dbReference type="PANTHER" id="PTHR43685">
    <property type="entry name" value="GLYCOSYLTRANSFERASE"/>
    <property type="match status" value="1"/>
</dbReference>
<dbReference type="Proteomes" id="UP000189739">
    <property type="component" value="Unassembled WGS sequence"/>
</dbReference>
<organism evidence="2 3">
    <name type="scientific">Mucilaginibacter pedocola</name>
    <dbReference type="NCBI Taxonomy" id="1792845"/>
    <lineage>
        <taxon>Bacteria</taxon>
        <taxon>Pseudomonadati</taxon>
        <taxon>Bacteroidota</taxon>
        <taxon>Sphingobacteriia</taxon>
        <taxon>Sphingobacteriales</taxon>
        <taxon>Sphingobacteriaceae</taxon>
        <taxon>Mucilaginibacter</taxon>
    </lineage>
</organism>
<dbReference type="Pfam" id="PF00535">
    <property type="entry name" value="Glycos_transf_2"/>
    <property type="match status" value="1"/>
</dbReference>
<keyword evidence="3" id="KW-1185">Reference proteome</keyword>
<dbReference type="STRING" id="1792845.BC343_10485"/>
<evidence type="ECO:0000313" key="3">
    <source>
        <dbReference type="Proteomes" id="UP000189739"/>
    </source>
</evidence>
<dbReference type="InterPro" id="IPR029044">
    <property type="entry name" value="Nucleotide-diphossugar_trans"/>
</dbReference>
<evidence type="ECO:0000259" key="1">
    <source>
        <dbReference type="Pfam" id="PF00535"/>
    </source>
</evidence>
<dbReference type="SUPFAM" id="SSF53448">
    <property type="entry name" value="Nucleotide-diphospho-sugar transferases"/>
    <property type="match status" value="1"/>
</dbReference>
<feature type="domain" description="Glycosyltransferase 2-like" evidence="1">
    <location>
        <begin position="6"/>
        <end position="133"/>
    </location>
</feature>
<dbReference type="InterPro" id="IPR001173">
    <property type="entry name" value="Glyco_trans_2-like"/>
</dbReference>
<name>A0A1S9PB77_9SPHI</name>
<dbReference type="AlphaFoldDB" id="A0A1S9PB77"/>
<dbReference type="RefSeq" id="WP_078349806.1">
    <property type="nucleotide sequence ID" value="NZ_MBTF01000034.1"/>
</dbReference>